<keyword evidence="4" id="KW-1185">Reference proteome</keyword>
<feature type="compositionally biased region" description="Low complexity" evidence="1">
    <location>
        <begin position="163"/>
        <end position="174"/>
    </location>
</feature>
<keyword evidence="2" id="KW-1133">Transmembrane helix</keyword>
<dbReference type="AlphaFoldDB" id="A0A9P4QP30"/>
<dbReference type="Proteomes" id="UP000799444">
    <property type="component" value="Unassembled WGS sequence"/>
</dbReference>
<accession>A0A9P4QP30</accession>
<gene>
    <name evidence="3" type="ORF">EJ04DRAFT_587261</name>
</gene>
<evidence type="ECO:0000256" key="1">
    <source>
        <dbReference type="SAM" id="MobiDB-lite"/>
    </source>
</evidence>
<organism evidence="3 4">
    <name type="scientific">Polyplosphaeria fusca</name>
    <dbReference type="NCBI Taxonomy" id="682080"/>
    <lineage>
        <taxon>Eukaryota</taxon>
        <taxon>Fungi</taxon>
        <taxon>Dikarya</taxon>
        <taxon>Ascomycota</taxon>
        <taxon>Pezizomycotina</taxon>
        <taxon>Dothideomycetes</taxon>
        <taxon>Pleosporomycetidae</taxon>
        <taxon>Pleosporales</taxon>
        <taxon>Tetraplosphaeriaceae</taxon>
        <taxon>Polyplosphaeria</taxon>
    </lineage>
</organism>
<proteinExistence type="predicted"/>
<evidence type="ECO:0000313" key="3">
    <source>
        <dbReference type="EMBL" id="KAF2730059.1"/>
    </source>
</evidence>
<evidence type="ECO:0000313" key="4">
    <source>
        <dbReference type="Proteomes" id="UP000799444"/>
    </source>
</evidence>
<protein>
    <submittedName>
        <fullName evidence="3">Uncharacterized protein</fullName>
    </submittedName>
</protein>
<feature type="region of interest" description="Disordered" evidence="1">
    <location>
        <begin position="135"/>
        <end position="174"/>
    </location>
</feature>
<feature type="compositionally biased region" description="Low complexity" evidence="1">
    <location>
        <begin position="76"/>
        <end position="85"/>
    </location>
</feature>
<reference evidence="3" key="1">
    <citation type="journal article" date="2020" name="Stud. Mycol.">
        <title>101 Dothideomycetes genomes: a test case for predicting lifestyles and emergence of pathogens.</title>
        <authorList>
            <person name="Haridas S."/>
            <person name="Albert R."/>
            <person name="Binder M."/>
            <person name="Bloem J."/>
            <person name="Labutti K."/>
            <person name="Salamov A."/>
            <person name="Andreopoulos B."/>
            <person name="Baker S."/>
            <person name="Barry K."/>
            <person name="Bills G."/>
            <person name="Bluhm B."/>
            <person name="Cannon C."/>
            <person name="Castanera R."/>
            <person name="Culley D."/>
            <person name="Daum C."/>
            <person name="Ezra D."/>
            <person name="Gonzalez J."/>
            <person name="Henrissat B."/>
            <person name="Kuo A."/>
            <person name="Liang C."/>
            <person name="Lipzen A."/>
            <person name="Lutzoni F."/>
            <person name="Magnuson J."/>
            <person name="Mondo S."/>
            <person name="Nolan M."/>
            <person name="Ohm R."/>
            <person name="Pangilinan J."/>
            <person name="Park H.-J."/>
            <person name="Ramirez L."/>
            <person name="Alfaro M."/>
            <person name="Sun H."/>
            <person name="Tritt A."/>
            <person name="Yoshinaga Y."/>
            <person name="Zwiers L.-H."/>
            <person name="Turgeon B."/>
            <person name="Goodwin S."/>
            <person name="Spatafora J."/>
            <person name="Crous P."/>
            <person name="Grigoriev I."/>
        </authorList>
    </citation>
    <scope>NUCLEOTIDE SEQUENCE</scope>
    <source>
        <strain evidence="3">CBS 125425</strain>
    </source>
</reference>
<feature type="region of interest" description="Disordered" evidence="1">
    <location>
        <begin position="57"/>
        <end position="85"/>
    </location>
</feature>
<feature type="transmembrane region" description="Helical" evidence="2">
    <location>
        <begin position="112"/>
        <end position="130"/>
    </location>
</feature>
<comment type="caution">
    <text evidence="3">The sequence shown here is derived from an EMBL/GenBank/DDBJ whole genome shotgun (WGS) entry which is preliminary data.</text>
</comment>
<name>A0A9P4QP30_9PLEO</name>
<evidence type="ECO:0000256" key="2">
    <source>
        <dbReference type="SAM" id="Phobius"/>
    </source>
</evidence>
<keyword evidence="2" id="KW-0812">Transmembrane</keyword>
<keyword evidence="2" id="KW-0472">Membrane</keyword>
<sequence>MAGTTACLIKGIPDPRAFPNKVFCMKIATQKLLRWLLPISRFIFAAHSLAGNRIHLPFRSGTPPRSSTRRRAVHGSSSTANADTASADNLRISSLHTHGSLRPISTSYTMKLLLAINFFTAAVLSIPIPAPTAGDVLGSDRDPFAPRPIGDGRPVEPRPVEPRPVTGRPPIERN</sequence>
<dbReference type="EMBL" id="ML996227">
    <property type="protein sequence ID" value="KAF2730059.1"/>
    <property type="molecule type" value="Genomic_DNA"/>
</dbReference>